<feature type="region of interest" description="Disordered" evidence="1">
    <location>
        <begin position="75"/>
        <end position="106"/>
    </location>
</feature>
<accession>W4JTT9</accession>
<dbReference type="Proteomes" id="UP000030671">
    <property type="component" value="Unassembled WGS sequence"/>
</dbReference>
<protein>
    <submittedName>
        <fullName evidence="2">Uncharacterized protein</fullName>
    </submittedName>
</protein>
<dbReference type="GeneID" id="20666619"/>
<dbReference type="EMBL" id="KI925464">
    <property type="protein sequence ID" value="ETW76864.1"/>
    <property type="molecule type" value="Genomic_DNA"/>
</dbReference>
<evidence type="ECO:0000256" key="1">
    <source>
        <dbReference type="SAM" id="MobiDB-lite"/>
    </source>
</evidence>
<reference evidence="2 3" key="1">
    <citation type="journal article" date="2012" name="New Phytol.">
        <title>Insight into trade-off between wood decay and parasitism from the genome of a fungal forest pathogen.</title>
        <authorList>
            <person name="Olson A."/>
            <person name="Aerts A."/>
            <person name="Asiegbu F."/>
            <person name="Belbahri L."/>
            <person name="Bouzid O."/>
            <person name="Broberg A."/>
            <person name="Canback B."/>
            <person name="Coutinho P.M."/>
            <person name="Cullen D."/>
            <person name="Dalman K."/>
            <person name="Deflorio G."/>
            <person name="van Diepen L.T."/>
            <person name="Dunand C."/>
            <person name="Duplessis S."/>
            <person name="Durling M."/>
            <person name="Gonthier P."/>
            <person name="Grimwood J."/>
            <person name="Fossdal C.G."/>
            <person name="Hansson D."/>
            <person name="Henrissat B."/>
            <person name="Hietala A."/>
            <person name="Himmelstrand K."/>
            <person name="Hoffmeister D."/>
            <person name="Hogberg N."/>
            <person name="James T.Y."/>
            <person name="Karlsson M."/>
            <person name="Kohler A."/>
            <person name="Kues U."/>
            <person name="Lee Y.H."/>
            <person name="Lin Y.C."/>
            <person name="Lind M."/>
            <person name="Lindquist E."/>
            <person name="Lombard V."/>
            <person name="Lucas S."/>
            <person name="Lunden K."/>
            <person name="Morin E."/>
            <person name="Murat C."/>
            <person name="Park J."/>
            <person name="Raffaello T."/>
            <person name="Rouze P."/>
            <person name="Salamov A."/>
            <person name="Schmutz J."/>
            <person name="Solheim H."/>
            <person name="Stahlberg J."/>
            <person name="Velez H."/>
            <person name="de Vries R.P."/>
            <person name="Wiebenga A."/>
            <person name="Woodward S."/>
            <person name="Yakovlev I."/>
            <person name="Garbelotto M."/>
            <person name="Martin F."/>
            <person name="Grigoriev I.V."/>
            <person name="Stenlid J."/>
        </authorList>
    </citation>
    <scope>NUCLEOTIDE SEQUENCE [LARGE SCALE GENOMIC DNA]</scope>
    <source>
        <strain evidence="2 3">TC 32-1</strain>
    </source>
</reference>
<organism evidence="2 3">
    <name type="scientific">Heterobasidion irregulare (strain TC 32-1)</name>
    <dbReference type="NCBI Taxonomy" id="747525"/>
    <lineage>
        <taxon>Eukaryota</taxon>
        <taxon>Fungi</taxon>
        <taxon>Dikarya</taxon>
        <taxon>Basidiomycota</taxon>
        <taxon>Agaricomycotina</taxon>
        <taxon>Agaricomycetes</taxon>
        <taxon>Russulales</taxon>
        <taxon>Bondarzewiaceae</taxon>
        <taxon>Heterobasidion</taxon>
        <taxon>Heterobasidion annosum species complex</taxon>
    </lineage>
</organism>
<dbReference type="HOGENOM" id="CLU_083072_0_0_1"/>
<evidence type="ECO:0000313" key="2">
    <source>
        <dbReference type="EMBL" id="ETW76864.1"/>
    </source>
</evidence>
<keyword evidence="3" id="KW-1185">Reference proteome</keyword>
<dbReference type="InParanoid" id="W4JTT9"/>
<name>W4JTT9_HETIT</name>
<evidence type="ECO:0000313" key="3">
    <source>
        <dbReference type="Proteomes" id="UP000030671"/>
    </source>
</evidence>
<feature type="region of interest" description="Disordered" evidence="1">
    <location>
        <begin position="280"/>
        <end position="300"/>
    </location>
</feature>
<feature type="compositionally biased region" description="Polar residues" evidence="1">
    <location>
        <begin position="1"/>
        <end position="15"/>
    </location>
</feature>
<dbReference type="KEGG" id="hir:HETIRDRAFT_118995"/>
<dbReference type="AlphaFoldDB" id="W4JTT9"/>
<gene>
    <name evidence="2" type="ORF">HETIRDRAFT_118995</name>
</gene>
<proteinExistence type="predicted"/>
<feature type="region of interest" description="Disordered" evidence="1">
    <location>
        <begin position="1"/>
        <end position="30"/>
    </location>
</feature>
<sequence length="300" mass="33311">MSSDESLYLSSTDNTLVDERPSLPSYLRSPTVSEAGDFEARFVNEEIRMLSMLEQEDQMEEVARRYQARVDANAAEEAAAAQTPGSPVIDISTSSSSSPSPPPLIREANESIVFPDRETYLTTPVAYMMGLIEGTPNTEFVSGPTRPEIQRALEILKEERSFVRHAQRALQIREGTIIARINAGERKLMGLQNLRDSFHPADDPTPATEYHMPTTAVVSRASSSASNGAPFRPMLGTYPTRTDRERDVYRFAQVSPRYHIIPARLGLIRSSTRTRPPLPFVEYDSSESNTAPVVLRPHGA</sequence>
<dbReference type="RefSeq" id="XP_009551729.1">
    <property type="nucleotide sequence ID" value="XM_009553434.1"/>
</dbReference>